<evidence type="ECO:0000313" key="13">
    <source>
        <dbReference type="Proteomes" id="UP000019184"/>
    </source>
</evidence>
<sequence length="259" mass="28506">MSKVISGDNLTAYQRWELPSVEQPPKPEPAPVPARAENVREMPRAPKAFTPSSAPPTLDEIEAIQREAHEEGFAAGYQEGRREGRDQGYKKGQQEGHAEGYQRGFAEGLAGGRDETLLRIQKLDQILELMTKPLDQLDKAVEEELASLAIEIARQLVRRELRVSPGEIVAVVREAVSLLPVASVGVQVRLHPDDAQLIREVLSLGREDDPVWQIVEDQALTRGGCVVNTDLSRIDATVEKRLGAVIATVMGDERESGHT</sequence>
<keyword evidence="7" id="KW-1005">Bacterial flagellum biogenesis</keyword>
<feature type="compositionally biased region" description="Pro residues" evidence="10">
    <location>
        <begin position="22"/>
        <end position="32"/>
    </location>
</feature>
<comment type="similarity">
    <text evidence="3">Belongs to the FliH family.</text>
</comment>
<dbReference type="InterPro" id="IPR018035">
    <property type="entry name" value="Flagellar_FliH/T3SS_HrpE"/>
</dbReference>
<dbReference type="GO" id="GO:0003774">
    <property type="term" value="F:cytoskeletal motor activity"/>
    <property type="evidence" value="ECO:0007669"/>
    <property type="project" value="InterPro"/>
</dbReference>
<dbReference type="GO" id="GO:0071973">
    <property type="term" value="P:bacterial-type flagellum-dependent cell motility"/>
    <property type="evidence" value="ECO:0007669"/>
    <property type="project" value="InterPro"/>
</dbReference>
<organism evidence="12 13">
    <name type="scientific">Candidatus Contendobacter odensis Run_B_J11</name>
    <dbReference type="NCBI Taxonomy" id="1400861"/>
    <lineage>
        <taxon>Bacteria</taxon>
        <taxon>Pseudomonadati</taxon>
        <taxon>Pseudomonadota</taxon>
        <taxon>Gammaproteobacteria</taxon>
        <taxon>Candidatus Competibacteraceae</taxon>
        <taxon>Candidatus Contendibacter</taxon>
    </lineage>
</organism>
<feature type="region of interest" description="Disordered" evidence="10">
    <location>
        <begin position="1"/>
        <end position="36"/>
    </location>
</feature>
<protein>
    <recommendedName>
        <fullName evidence="4">Flagellar assembly protein FliH</fullName>
    </recommendedName>
</protein>
<reference evidence="12 13" key="1">
    <citation type="journal article" date="2014" name="ISME J.">
        <title>Candidatus Competibacter-lineage genomes retrieved from metagenomes reveal functional metabolic diversity.</title>
        <authorList>
            <person name="McIlroy S.J."/>
            <person name="Albertsen M."/>
            <person name="Andresen E.K."/>
            <person name="Saunders A.M."/>
            <person name="Kristiansen R."/>
            <person name="Stokholm-Bjerregaard M."/>
            <person name="Nielsen K.L."/>
            <person name="Nielsen P.H."/>
        </authorList>
    </citation>
    <scope>NUCLEOTIDE SEQUENCE [LARGE SCALE GENOMIC DNA]</scope>
    <source>
        <strain evidence="12 13">Run_B_J11</strain>
    </source>
</reference>
<evidence type="ECO:0000256" key="2">
    <source>
        <dbReference type="ARBA" id="ARBA00004496"/>
    </source>
</evidence>
<dbReference type="GO" id="GO:0015031">
    <property type="term" value="P:protein transport"/>
    <property type="evidence" value="ECO:0007669"/>
    <property type="project" value="UniProtKB-KW"/>
</dbReference>
<dbReference type="Proteomes" id="UP000019184">
    <property type="component" value="Unassembled WGS sequence"/>
</dbReference>
<keyword evidence="13" id="KW-1185">Reference proteome</keyword>
<proteinExistence type="inferred from homology"/>
<feature type="compositionally biased region" description="Basic and acidic residues" evidence="10">
    <location>
        <begin position="79"/>
        <end position="99"/>
    </location>
</feature>
<dbReference type="PRINTS" id="PR01003">
    <property type="entry name" value="FLGFLIH"/>
</dbReference>
<evidence type="ECO:0000256" key="8">
    <source>
        <dbReference type="ARBA" id="ARBA00022927"/>
    </source>
</evidence>
<dbReference type="GO" id="GO:0009288">
    <property type="term" value="C:bacterial-type flagellum"/>
    <property type="evidence" value="ECO:0007669"/>
    <property type="project" value="InterPro"/>
</dbReference>
<accession>A0A7U7G9Y4</accession>
<evidence type="ECO:0000256" key="5">
    <source>
        <dbReference type="ARBA" id="ARBA00022448"/>
    </source>
</evidence>
<dbReference type="GO" id="GO:0044781">
    <property type="term" value="P:bacterial-type flagellum organization"/>
    <property type="evidence" value="ECO:0007669"/>
    <property type="project" value="UniProtKB-KW"/>
</dbReference>
<gene>
    <name evidence="12" type="ORF">BN874_1530015</name>
</gene>
<evidence type="ECO:0000256" key="7">
    <source>
        <dbReference type="ARBA" id="ARBA00022795"/>
    </source>
</evidence>
<dbReference type="InterPro" id="IPR000563">
    <property type="entry name" value="Flag_FliH"/>
</dbReference>
<dbReference type="GO" id="GO:0005829">
    <property type="term" value="C:cytosol"/>
    <property type="evidence" value="ECO:0007669"/>
    <property type="project" value="TreeGrafter"/>
</dbReference>
<keyword evidence="12" id="KW-0969">Cilium</keyword>
<keyword evidence="5" id="KW-0813">Transport</keyword>
<comment type="subcellular location">
    <subcellularLocation>
        <location evidence="2">Cytoplasm</location>
    </subcellularLocation>
</comment>
<keyword evidence="12" id="KW-0282">Flagellum</keyword>
<keyword evidence="6" id="KW-0963">Cytoplasm</keyword>
<comment type="function">
    <text evidence="1">Needed for flagellar regrowth and assembly.</text>
</comment>
<keyword evidence="9" id="KW-1006">Bacterial flagellum protein export</keyword>
<evidence type="ECO:0000256" key="9">
    <source>
        <dbReference type="ARBA" id="ARBA00023225"/>
    </source>
</evidence>
<dbReference type="Pfam" id="PF02108">
    <property type="entry name" value="FliH"/>
    <property type="match status" value="1"/>
</dbReference>
<keyword evidence="12" id="KW-0966">Cell projection</keyword>
<feature type="domain" description="Flagellar assembly protein FliH/Type III secretion system HrpE" evidence="11">
    <location>
        <begin position="120"/>
        <end position="242"/>
    </location>
</feature>
<dbReference type="EMBL" id="CBTK010000061">
    <property type="protein sequence ID" value="CDH44167.1"/>
    <property type="molecule type" value="Genomic_DNA"/>
</dbReference>
<dbReference type="RefSeq" id="WP_034431353.1">
    <property type="nucleotide sequence ID" value="NZ_CBTK010000061.1"/>
</dbReference>
<dbReference type="OrthoDB" id="6196089at2"/>
<feature type="region of interest" description="Disordered" evidence="10">
    <location>
        <begin position="76"/>
        <end position="99"/>
    </location>
</feature>
<comment type="caution">
    <text evidence="12">The sequence shown here is derived from an EMBL/GenBank/DDBJ whole genome shotgun (WGS) entry which is preliminary data.</text>
</comment>
<evidence type="ECO:0000256" key="10">
    <source>
        <dbReference type="SAM" id="MobiDB-lite"/>
    </source>
</evidence>
<evidence type="ECO:0000256" key="3">
    <source>
        <dbReference type="ARBA" id="ARBA00006602"/>
    </source>
</evidence>
<dbReference type="PANTHER" id="PTHR34982">
    <property type="entry name" value="YOP PROTEINS TRANSLOCATION PROTEIN L"/>
    <property type="match status" value="1"/>
</dbReference>
<evidence type="ECO:0000259" key="11">
    <source>
        <dbReference type="Pfam" id="PF02108"/>
    </source>
</evidence>
<dbReference type="InterPro" id="IPR051472">
    <property type="entry name" value="T3SS_Stator/FliH"/>
</dbReference>
<keyword evidence="8" id="KW-0653">Protein transport</keyword>
<name>A0A7U7G9Y4_9GAMM</name>
<evidence type="ECO:0000256" key="4">
    <source>
        <dbReference type="ARBA" id="ARBA00016507"/>
    </source>
</evidence>
<evidence type="ECO:0000313" key="12">
    <source>
        <dbReference type="EMBL" id="CDH44167.1"/>
    </source>
</evidence>
<dbReference type="AlphaFoldDB" id="A0A7U7G9Y4"/>
<dbReference type="PANTHER" id="PTHR34982:SF1">
    <property type="entry name" value="FLAGELLAR ASSEMBLY PROTEIN FLIH"/>
    <property type="match status" value="1"/>
</dbReference>
<evidence type="ECO:0000256" key="1">
    <source>
        <dbReference type="ARBA" id="ARBA00003041"/>
    </source>
</evidence>
<evidence type="ECO:0000256" key="6">
    <source>
        <dbReference type="ARBA" id="ARBA00022490"/>
    </source>
</evidence>